<proteinExistence type="predicted"/>
<organism evidence="2 3">
    <name type="scientific">Phenylobacterium terrae</name>
    <dbReference type="NCBI Taxonomy" id="2665495"/>
    <lineage>
        <taxon>Bacteria</taxon>
        <taxon>Pseudomonadati</taxon>
        <taxon>Pseudomonadota</taxon>
        <taxon>Alphaproteobacteria</taxon>
        <taxon>Caulobacterales</taxon>
        <taxon>Caulobacteraceae</taxon>
        <taxon>Phenylobacterium</taxon>
    </lineage>
</organism>
<dbReference type="Pfam" id="PF01814">
    <property type="entry name" value="Hemerythrin"/>
    <property type="match status" value="1"/>
</dbReference>
<feature type="domain" description="Hemerythrin-like" evidence="1">
    <location>
        <begin position="31"/>
        <end position="138"/>
    </location>
</feature>
<dbReference type="CDD" id="cd12109">
    <property type="entry name" value="Hr_FBXL5"/>
    <property type="match status" value="1"/>
</dbReference>
<dbReference type="RefSeq" id="WP_377283067.1">
    <property type="nucleotide sequence ID" value="NZ_JBHRSI010000008.1"/>
</dbReference>
<evidence type="ECO:0000313" key="3">
    <source>
        <dbReference type="Proteomes" id="UP001597237"/>
    </source>
</evidence>
<reference evidence="3" key="1">
    <citation type="journal article" date="2019" name="Int. J. Syst. Evol. Microbiol.">
        <title>The Global Catalogue of Microorganisms (GCM) 10K type strain sequencing project: providing services to taxonomists for standard genome sequencing and annotation.</title>
        <authorList>
            <consortium name="The Broad Institute Genomics Platform"/>
            <consortium name="The Broad Institute Genome Sequencing Center for Infectious Disease"/>
            <person name="Wu L."/>
            <person name="Ma J."/>
        </authorList>
    </citation>
    <scope>NUCLEOTIDE SEQUENCE [LARGE SCALE GENOMIC DNA]</scope>
    <source>
        <strain evidence="3">DFY28</strain>
    </source>
</reference>
<keyword evidence="3" id="KW-1185">Reference proteome</keyword>
<dbReference type="InterPro" id="IPR012312">
    <property type="entry name" value="Hemerythrin-like"/>
</dbReference>
<evidence type="ECO:0000259" key="1">
    <source>
        <dbReference type="Pfam" id="PF01814"/>
    </source>
</evidence>
<dbReference type="Gene3D" id="1.20.120.520">
    <property type="entry name" value="nmb1532 protein domain like"/>
    <property type="match status" value="1"/>
</dbReference>
<evidence type="ECO:0000313" key="2">
    <source>
        <dbReference type="EMBL" id="MFD1783742.1"/>
    </source>
</evidence>
<dbReference type="EMBL" id="JBHUEY010000001">
    <property type="protein sequence ID" value="MFD1783742.1"/>
    <property type="molecule type" value="Genomic_DNA"/>
</dbReference>
<accession>A0ABW4N1K9</accession>
<sequence length="221" mass="24161">MERHDLYGPIHKALRLLQARTLTLIGVTDFSDEAAAARTIGVVSELLHTAAKHLEHEEAVIHPLLAARAPDAVILLEAQHGEHRAAFAEFVHLAGRIAGADALERPARGRELYLALARFMAADFLHMAHEEQIIMPLLQRLFTDEELIAMEGEIVASIPPDELTVLLQAMLEALSRPERAQLMGGVRAGAPPGVFEQLMQATACAVLSDEDLIDLNRRLAA</sequence>
<dbReference type="Proteomes" id="UP001597237">
    <property type="component" value="Unassembled WGS sequence"/>
</dbReference>
<name>A0ABW4N1K9_9CAUL</name>
<protein>
    <submittedName>
        <fullName evidence="2">Hemerythrin domain-containing protein</fullName>
    </submittedName>
</protein>
<gene>
    <name evidence="2" type="ORF">ACFSC0_10085</name>
</gene>
<comment type="caution">
    <text evidence="2">The sequence shown here is derived from an EMBL/GenBank/DDBJ whole genome shotgun (WGS) entry which is preliminary data.</text>
</comment>
<dbReference type="InterPro" id="IPR045808">
    <property type="entry name" value="Hr_FBXL5"/>
</dbReference>